<dbReference type="AlphaFoldDB" id="A0A132MU49"/>
<gene>
    <name evidence="4" type="ORF">LI90_2387</name>
</gene>
<dbReference type="Pfam" id="PF05949">
    <property type="entry name" value="DUF881"/>
    <property type="match status" value="1"/>
</dbReference>
<evidence type="ECO:0000256" key="1">
    <source>
        <dbReference type="ARBA" id="ARBA00009108"/>
    </source>
</evidence>
<reference evidence="5" key="1">
    <citation type="submission" date="2015-04" db="EMBL/GenBank/DDBJ databases">
        <title>Physiological reanalysis, assessment of diazotrophy, and genome sequences of multiple isolates of Streptomyces thermoautotrophicus.</title>
        <authorList>
            <person name="MacKellar D.C."/>
            <person name="Lieber L."/>
            <person name="Norman J."/>
            <person name="Bolger A."/>
            <person name="Tobin C."/>
            <person name="Murray J.W."/>
            <person name="Chang R."/>
            <person name="Ford T."/>
            <person name="Nguyen P.Q."/>
            <person name="Woodward J."/>
            <person name="Permingeat H."/>
            <person name="Joshi N.S."/>
            <person name="Silver P.A."/>
            <person name="Usadel B."/>
            <person name="Rutherford A.W."/>
            <person name="Friesen M."/>
            <person name="Prell J."/>
        </authorList>
    </citation>
    <scope>NUCLEOTIDE SEQUENCE [LARGE SCALE GENOMIC DNA]</scope>
    <source>
        <strain evidence="5">H1</strain>
    </source>
</reference>
<name>A0A132MU49_9ACTN</name>
<dbReference type="PANTHER" id="PTHR37313">
    <property type="entry name" value="UPF0749 PROTEIN RV1825"/>
    <property type="match status" value="1"/>
</dbReference>
<feature type="region of interest" description="Disordered" evidence="3">
    <location>
        <begin position="1"/>
        <end position="121"/>
    </location>
</feature>
<dbReference type="PATRIC" id="fig|1469144.10.peg.2588"/>
<feature type="coiled-coil region" evidence="2">
    <location>
        <begin position="174"/>
        <end position="201"/>
    </location>
</feature>
<protein>
    <submittedName>
        <fullName evidence="4">Putative membrane protein</fullName>
    </submittedName>
</protein>
<evidence type="ECO:0000313" key="5">
    <source>
        <dbReference type="Proteomes" id="UP000070188"/>
    </source>
</evidence>
<dbReference type="InterPro" id="IPR010273">
    <property type="entry name" value="DUF881"/>
</dbReference>
<dbReference type="Gene3D" id="3.30.70.1880">
    <property type="entry name" value="Protein of unknown function DUF881"/>
    <property type="match status" value="1"/>
</dbReference>
<organism evidence="4 5">
    <name type="scientific">Carbonactinospora thermoautotrophica</name>
    <dbReference type="NCBI Taxonomy" id="1469144"/>
    <lineage>
        <taxon>Bacteria</taxon>
        <taxon>Bacillati</taxon>
        <taxon>Actinomycetota</taxon>
        <taxon>Actinomycetes</taxon>
        <taxon>Kitasatosporales</taxon>
        <taxon>Carbonactinosporaceae</taxon>
        <taxon>Carbonactinospora</taxon>
    </lineage>
</organism>
<evidence type="ECO:0000256" key="2">
    <source>
        <dbReference type="SAM" id="Coils"/>
    </source>
</evidence>
<accession>A0A132MU49</accession>
<comment type="caution">
    <text evidence="4">The sequence shown here is derived from an EMBL/GenBank/DDBJ whole genome shotgun (WGS) entry which is preliminary data.</text>
</comment>
<evidence type="ECO:0000313" key="4">
    <source>
        <dbReference type="EMBL" id="KWX01359.1"/>
    </source>
</evidence>
<dbReference type="Proteomes" id="UP000070188">
    <property type="component" value="Unassembled WGS sequence"/>
</dbReference>
<dbReference type="PANTHER" id="PTHR37313:SF2">
    <property type="entry name" value="UPF0749 PROTEIN YLXX"/>
    <property type="match status" value="1"/>
</dbReference>
<keyword evidence="5" id="KW-1185">Reference proteome</keyword>
<sequence>MLPPPAGDQDEPAGRAGTSPRPGALALRGGTPAPAPAQPAGTSEPPSREDVSATADTVPAGLRITGAGQPPDDEPSPAGEPPADPGAARPSPAARPESAVGGPGGAAPGPDHPGADGRTPGERLRAAFFRPGRGQLVAAVLLALLGFALAVQVRANTAESQLQVARQSDLVRILDDVTDRTERLEEEARRLERQRDELLTGTNQEKAALEQAREKERVLGILAGTVRAEGQGIILEIQDPEGKVTAEALLDALQELRDAGAEAVQINSVRVVANTEFVNGGPGRVRVGGQQVSPPYTFKVIGDAATLASALEIPGGVRETLKEKGAQTEVKQMTNVTVDAVLPLRENRYAKPSRDS</sequence>
<evidence type="ECO:0000256" key="3">
    <source>
        <dbReference type="SAM" id="MobiDB-lite"/>
    </source>
</evidence>
<feature type="compositionally biased region" description="Low complexity" evidence="3">
    <location>
        <begin position="85"/>
        <end position="100"/>
    </location>
</feature>
<comment type="similarity">
    <text evidence="1">Belongs to the UPF0749 family.</text>
</comment>
<proteinExistence type="inferred from homology"/>
<dbReference type="GO" id="GO:0005886">
    <property type="term" value="C:plasma membrane"/>
    <property type="evidence" value="ECO:0007669"/>
    <property type="project" value="TreeGrafter"/>
</dbReference>
<keyword evidence="2" id="KW-0175">Coiled coil</keyword>
<dbReference type="EMBL" id="LAXD01000001">
    <property type="protein sequence ID" value="KWX01359.1"/>
    <property type="molecule type" value="Genomic_DNA"/>
</dbReference>
<dbReference type="STRING" id="1469144.LI90_2387"/>